<reference evidence="1" key="1">
    <citation type="submission" date="2022-10" db="EMBL/GenBank/DDBJ databases">
        <title>Novel sulphate-reducing endosymbionts in the free-living metamonad Anaeramoeba.</title>
        <authorList>
            <person name="Jerlstrom-Hultqvist J."/>
            <person name="Cepicka I."/>
            <person name="Gallot-Lavallee L."/>
            <person name="Salas-Leiva D."/>
            <person name="Curtis B.A."/>
            <person name="Zahonova K."/>
            <person name="Pipaliya S."/>
            <person name="Dacks J."/>
            <person name="Roger A.J."/>
        </authorList>
    </citation>
    <scope>NUCLEOTIDE SEQUENCE</scope>
    <source>
        <strain evidence="1">BMAN</strain>
    </source>
</reference>
<organism evidence="1 2">
    <name type="scientific">Anaeramoeba ignava</name>
    <name type="common">Anaerobic marine amoeba</name>
    <dbReference type="NCBI Taxonomy" id="1746090"/>
    <lineage>
        <taxon>Eukaryota</taxon>
        <taxon>Metamonada</taxon>
        <taxon>Anaeramoebidae</taxon>
        <taxon>Anaeramoeba</taxon>
    </lineage>
</organism>
<dbReference type="PANTHER" id="PTHR28075:SF1">
    <property type="entry name" value="DUF1748-DOMAIN-CONTAINING PROTEIN"/>
    <property type="match status" value="1"/>
</dbReference>
<dbReference type="Proteomes" id="UP001149090">
    <property type="component" value="Unassembled WGS sequence"/>
</dbReference>
<name>A0A9Q0LNU9_ANAIG</name>
<dbReference type="AlphaFoldDB" id="A0A9Q0LNU9"/>
<comment type="caution">
    <text evidence="1">The sequence shown here is derived from an EMBL/GenBank/DDBJ whole genome shotgun (WGS) entry which is preliminary data.</text>
</comment>
<proteinExistence type="predicted"/>
<evidence type="ECO:0000313" key="1">
    <source>
        <dbReference type="EMBL" id="KAJ5076986.1"/>
    </source>
</evidence>
<dbReference type="Pfam" id="PF08520">
    <property type="entry name" value="Mitofissin"/>
    <property type="match status" value="1"/>
</dbReference>
<protein>
    <submittedName>
        <fullName evidence="1">Uncharacterized protein</fullName>
    </submittedName>
</protein>
<dbReference type="EMBL" id="JAPDFW010000059">
    <property type="protein sequence ID" value="KAJ5076986.1"/>
    <property type="molecule type" value="Genomic_DNA"/>
</dbReference>
<accession>A0A9Q0LNU9</accession>
<keyword evidence="2" id="KW-1185">Reference proteome</keyword>
<dbReference type="InterPro" id="IPR013726">
    <property type="entry name" value="Mitofissin"/>
</dbReference>
<dbReference type="PANTHER" id="PTHR28075">
    <property type="entry name" value="CHROMOSOME 16, WHOLE GENOME SHOTGUN SEQUENCE"/>
    <property type="match status" value="1"/>
</dbReference>
<gene>
    <name evidence="1" type="ORF">M0811_00306</name>
</gene>
<dbReference type="OrthoDB" id="16824at2759"/>
<sequence length="81" mass="8693">MLTKFVIKTSVDVTLVAAITSAVRRAAAITIDTSSIENNTLRSLTNGFLSLGDYVVDTGIGFYNSLTSKTPKKNTKKPNDP</sequence>
<dbReference type="GO" id="GO:0005737">
    <property type="term" value="C:cytoplasm"/>
    <property type="evidence" value="ECO:0007669"/>
    <property type="project" value="TreeGrafter"/>
</dbReference>
<evidence type="ECO:0000313" key="2">
    <source>
        <dbReference type="Proteomes" id="UP001149090"/>
    </source>
</evidence>